<dbReference type="EMBL" id="FOIN01000010">
    <property type="protein sequence ID" value="SET41998.1"/>
    <property type="molecule type" value="Genomic_DNA"/>
</dbReference>
<accession>A0A1I0EB66</accession>
<dbReference type="RefSeq" id="WP_092353441.1">
    <property type="nucleotide sequence ID" value="NZ_FOIN01000010.1"/>
</dbReference>
<dbReference type="Proteomes" id="UP000198558">
    <property type="component" value="Unassembled WGS sequence"/>
</dbReference>
<evidence type="ECO:0000313" key="2">
    <source>
        <dbReference type="Proteomes" id="UP000198558"/>
    </source>
</evidence>
<sequence>MNENELKSLEVYNAKFSEDPTSFNDFQANDYIKLLKKSEKSEEAIEVGKTFMSQCPNLKGYLNQYGYALYNKFINVDDEKIKENETLFFSVLEDILDVCKQERYSPMEPSVNRAIKYLQREKSSDYEKLIEMLNLLDPNLLDDKPFTNSEGKEFESKKERYYRLKVKALYDAKKHQECVQTANNALSLPLKWHFNTLQWINYQRACSLVELEQFEEAKKVFLSLHNRIRNINFYKVLYKTNANIGNIKEANAYLLYEFFENGYNFNHLGIYLRLKEATIRTNDSDLIEIVDAFITKLCQENNQEYTPEKDYGDKYLDHDSSELYDIMYDKVMNNLGKYVERIEGTVVHYNNQKALGTISKYDEDGIFFRQADYVYDEEVQRHDKVEYTPIETFDNKKGIVTNKAILIITTEEYLDFGY</sequence>
<reference evidence="2" key="1">
    <citation type="submission" date="2016-10" db="EMBL/GenBank/DDBJ databases">
        <authorList>
            <person name="Varghese N."/>
            <person name="Submissions S."/>
        </authorList>
    </citation>
    <scope>NUCLEOTIDE SEQUENCE [LARGE SCALE GENOMIC DNA]</scope>
    <source>
        <strain evidence="2">DSM 1551</strain>
    </source>
</reference>
<organism evidence="1 2">
    <name type="scientific">Thomasclavelia cocleata</name>
    <dbReference type="NCBI Taxonomy" id="69824"/>
    <lineage>
        <taxon>Bacteria</taxon>
        <taxon>Bacillati</taxon>
        <taxon>Bacillota</taxon>
        <taxon>Erysipelotrichia</taxon>
        <taxon>Erysipelotrichales</taxon>
        <taxon>Coprobacillaceae</taxon>
        <taxon>Thomasclavelia</taxon>
    </lineage>
</organism>
<protein>
    <submittedName>
        <fullName evidence="1">Uncharacterized protein</fullName>
    </submittedName>
</protein>
<gene>
    <name evidence="1" type="ORF">SAMN04489758_11025</name>
</gene>
<dbReference type="OrthoDB" id="1637993at2"/>
<dbReference type="AlphaFoldDB" id="A0A1I0EB66"/>
<evidence type="ECO:0000313" key="1">
    <source>
        <dbReference type="EMBL" id="SET41998.1"/>
    </source>
</evidence>
<name>A0A1I0EB66_9FIRM</name>
<proteinExistence type="predicted"/>
<dbReference type="GeneID" id="78288190"/>
<keyword evidence="2" id="KW-1185">Reference proteome</keyword>